<dbReference type="Proteomes" id="UP000279909">
    <property type="component" value="Unassembled WGS sequence"/>
</dbReference>
<dbReference type="PANTHER" id="PTHR35330:SF1">
    <property type="entry name" value="SIROHEME BIOSYNTHESIS PROTEIN MET8"/>
    <property type="match status" value="1"/>
</dbReference>
<comment type="caution">
    <text evidence="8">The sequence shown here is derived from an EMBL/GenBank/DDBJ whole genome shotgun (WGS) entry which is preliminary data.</text>
</comment>
<dbReference type="GO" id="GO:0019354">
    <property type="term" value="P:siroheme biosynthetic process"/>
    <property type="evidence" value="ECO:0007669"/>
    <property type="project" value="UniProtKB-UniPathway"/>
</dbReference>
<evidence type="ECO:0000313" key="8">
    <source>
        <dbReference type="EMBL" id="RNC97696.1"/>
    </source>
</evidence>
<dbReference type="EC" id="1.3.1.76" evidence="2"/>
<dbReference type="EMBL" id="RHLQ01000041">
    <property type="protein sequence ID" value="RNC97696.1"/>
    <property type="molecule type" value="Genomic_DNA"/>
</dbReference>
<proteinExistence type="predicted"/>
<sequence>MYPIMVNLEYKRVVIIGGGKVATHKTEKLLQQKANIVVISPTLTDALYTYAVNGEIEWVNRSYQEGDTKDAFLVIAATNDPYVNKEVKNSCLNNQLINVVDSSEDSNFYNMAFLERGMLKIAISTEGASPLLAKQMKRDIMSFLDDSYDDYLIFLQKARKKIKTTVLDEKRRLFLLGELLQDRFRKNEVERELFLKNLS</sequence>
<dbReference type="OrthoDB" id="9773765at2"/>
<dbReference type="RefSeq" id="WP_122972953.1">
    <property type="nucleotide sequence ID" value="NZ_RHLQ01000041.1"/>
</dbReference>
<keyword evidence="9" id="KW-1185">Reference proteome</keyword>
<evidence type="ECO:0000256" key="5">
    <source>
        <dbReference type="ARBA" id="ARBA00023244"/>
    </source>
</evidence>
<evidence type="ECO:0000259" key="7">
    <source>
        <dbReference type="Pfam" id="PF14824"/>
    </source>
</evidence>
<evidence type="ECO:0000256" key="4">
    <source>
        <dbReference type="ARBA" id="ARBA00023027"/>
    </source>
</evidence>
<dbReference type="NCBIfam" id="NF005222">
    <property type="entry name" value="PRK06718.1"/>
    <property type="match status" value="1"/>
</dbReference>
<evidence type="ECO:0000313" key="9">
    <source>
        <dbReference type="Proteomes" id="UP000279909"/>
    </source>
</evidence>
<dbReference type="SUPFAM" id="SSF75615">
    <property type="entry name" value="Siroheme synthase middle domains-like"/>
    <property type="match status" value="1"/>
</dbReference>
<comment type="catalytic activity">
    <reaction evidence="6">
        <text>precorrin-2 + NAD(+) = sirohydrochlorin + NADH + 2 H(+)</text>
        <dbReference type="Rhea" id="RHEA:15613"/>
        <dbReference type="ChEBI" id="CHEBI:15378"/>
        <dbReference type="ChEBI" id="CHEBI:57540"/>
        <dbReference type="ChEBI" id="CHEBI:57945"/>
        <dbReference type="ChEBI" id="CHEBI:58351"/>
        <dbReference type="ChEBI" id="CHEBI:58827"/>
        <dbReference type="EC" id="1.3.1.76"/>
    </reaction>
</comment>
<name>A0A3M8H5L1_9BACI</name>
<dbReference type="GO" id="GO:0004325">
    <property type="term" value="F:ferrochelatase activity"/>
    <property type="evidence" value="ECO:0007669"/>
    <property type="project" value="InterPro"/>
</dbReference>
<organism evidence="8 9">
    <name type="scientific">Lysinibacillus halotolerans</name>
    <dbReference type="NCBI Taxonomy" id="1368476"/>
    <lineage>
        <taxon>Bacteria</taxon>
        <taxon>Bacillati</taxon>
        <taxon>Bacillota</taxon>
        <taxon>Bacilli</taxon>
        <taxon>Bacillales</taxon>
        <taxon>Bacillaceae</taxon>
        <taxon>Lysinibacillus</taxon>
    </lineage>
</organism>
<dbReference type="SUPFAM" id="SSF51735">
    <property type="entry name" value="NAD(P)-binding Rossmann-fold domains"/>
    <property type="match status" value="1"/>
</dbReference>
<dbReference type="UniPathway" id="UPA00262">
    <property type="reaction ID" value="UER00222"/>
</dbReference>
<dbReference type="Pfam" id="PF14824">
    <property type="entry name" value="Sirohm_synth_M"/>
    <property type="match status" value="1"/>
</dbReference>
<evidence type="ECO:0000256" key="3">
    <source>
        <dbReference type="ARBA" id="ARBA00023002"/>
    </source>
</evidence>
<keyword evidence="3" id="KW-0560">Oxidoreductase</keyword>
<dbReference type="InterPro" id="IPR028281">
    <property type="entry name" value="Sirohaem_synthase_central"/>
</dbReference>
<keyword evidence="5" id="KW-0627">Porphyrin biosynthesis</keyword>
<dbReference type="InterPro" id="IPR006367">
    <property type="entry name" value="Sirohaem_synthase_N"/>
</dbReference>
<dbReference type="Pfam" id="PF13241">
    <property type="entry name" value="NAD_binding_7"/>
    <property type="match status" value="1"/>
</dbReference>
<feature type="domain" description="Siroheme synthase central" evidence="7">
    <location>
        <begin position="116"/>
        <end position="140"/>
    </location>
</feature>
<gene>
    <name evidence="8" type="ORF">EC501_14170</name>
</gene>
<dbReference type="Gene3D" id="3.40.50.720">
    <property type="entry name" value="NAD(P)-binding Rossmann-like Domain"/>
    <property type="match status" value="1"/>
</dbReference>
<dbReference type="NCBIfam" id="TIGR01470">
    <property type="entry name" value="cysG_Nterm"/>
    <property type="match status" value="1"/>
</dbReference>
<evidence type="ECO:0000256" key="2">
    <source>
        <dbReference type="ARBA" id="ARBA00012400"/>
    </source>
</evidence>
<evidence type="ECO:0000256" key="6">
    <source>
        <dbReference type="ARBA" id="ARBA00047561"/>
    </source>
</evidence>
<dbReference type="GO" id="GO:0043115">
    <property type="term" value="F:precorrin-2 dehydrogenase activity"/>
    <property type="evidence" value="ECO:0007669"/>
    <property type="project" value="UniProtKB-EC"/>
</dbReference>
<comment type="pathway">
    <text evidence="1">Porphyrin-containing compound metabolism; siroheme biosynthesis; sirohydrochlorin from precorrin-2: step 1/1.</text>
</comment>
<reference evidence="8 9" key="1">
    <citation type="journal article" date="2014" name="Int. J. Syst. Evol. Microbiol.">
        <title>Lysinibacillus halotolerans sp. nov., isolated from saline-alkaline soil.</title>
        <authorList>
            <person name="Kong D."/>
            <person name="Wang Y."/>
            <person name="Zhao B."/>
            <person name="Li Y."/>
            <person name="Song J."/>
            <person name="Zhai Y."/>
            <person name="Zhang C."/>
            <person name="Wang H."/>
            <person name="Chen X."/>
            <person name="Zhao B."/>
            <person name="Ruan Z."/>
        </authorList>
    </citation>
    <scope>NUCLEOTIDE SEQUENCE [LARGE SCALE GENOMIC DNA]</scope>
    <source>
        <strain evidence="8 9">MCCC 1A12703</strain>
    </source>
</reference>
<dbReference type="PANTHER" id="PTHR35330">
    <property type="entry name" value="SIROHEME BIOSYNTHESIS PROTEIN MET8"/>
    <property type="match status" value="1"/>
</dbReference>
<dbReference type="AlphaFoldDB" id="A0A3M8H5L1"/>
<dbReference type="Pfam" id="PF22440">
    <property type="entry name" value="SirC_C"/>
    <property type="match status" value="1"/>
</dbReference>
<accession>A0A3M8H5L1</accession>
<dbReference type="InterPro" id="IPR036291">
    <property type="entry name" value="NAD(P)-bd_dom_sf"/>
</dbReference>
<protein>
    <recommendedName>
        <fullName evidence="2">precorrin-2 dehydrogenase</fullName>
        <ecNumber evidence="2">1.3.1.76</ecNumber>
    </recommendedName>
</protein>
<keyword evidence="4" id="KW-0520">NAD</keyword>
<dbReference type="InterPro" id="IPR028161">
    <property type="entry name" value="Met8-like"/>
</dbReference>
<evidence type="ECO:0000256" key="1">
    <source>
        <dbReference type="ARBA" id="ARBA00005010"/>
    </source>
</evidence>
<dbReference type="InterPro" id="IPR042518">
    <property type="entry name" value="SirC_C"/>
</dbReference>
<dbReference type="Gene3D" id="1.10.8.610">
    <property type="entry name" value="SirC, precorrin-2 dehydrogenase, C-terminal helical domain-like"/>
    <property type="match status" value="1"/>
</dbReference>